<keyword evidence="5 9" id="KW-0067">ATP-binding</keyword>
<dbReference type="WBParaSite" id="nRc.2.0.1.t45606-RA">
    <property type="protein sequence ID" value="nRc.2.0.1.t45606-RA"/>
    <property type="gene ID" value="nRc.2.0.1.g45606"/>
</dbReference>
<dbReference type="Proteomes" id="UP000887565">
    <property type="component" value="Unplaced"/>
</dbReference>
<dbReference type="SMART" id="SM00129">
    <property type="entry name" value="KISc"/>
    <property type="match status" value="1"/>
</dbReference>
<keyword evidence="2" id="KW-0963">Cytoplasm</keyword>
<dbReference type="InterPro" id="IPR027640">
    <property type="entry name" value="Kinesin-like_fam"/>
</dbReference>
<dbReference type="PANTHER" id="PTHR47971">
    <property type="entry name" value="KINESIN-RELATED PROTEIN 6"/>
    <property type="match status" value="1"/>
</dbReference>
<evidence type="ECO:0000256" key="10">
    <source>
        <dbReference type="SAM" id="MobiDB-lite"/>
    </source>
</evidence>
<dbReference type="Pfam" id="PF22923">
    <property type="entry name" value="KIF2A-like_1st"/>
    <property type="match status" value="1"/>
</dbReference>
<dbReference type="GO" id="GO:0008017">
    <property type="term" value="F:microtubule binding"/>
    <property type="evidence" value="ECO:0007669"/>
    <property type="project" value="InterPro"/>
</dbReference>
<dbReference type="InterPro" id="IPR054473">
    <property type="entry name" value="KIF2A-like_N"/>
</dbReference>
<evidence type="ECO:0000256" key="2">
    <source>
        <dbReference type="ARBA" id="ARBA00022490"/>
    </source>
</evidence>
<dbReference type="SUPFAM" id="SSF52540">
    <property type="entry name" value="P-loop containing nucleoside triphosphate hydrolases"/>
    <property type="match status" value="1"/>
</dbReference>
<evidence type="ECO:0000313" key="12">
    <source>
        <dbReference type="Proteomes" id="UP000887565"/>
    </source>
</evidence>
<proteinExistence type="inferred from homology"/>
<evidence type="ECO:0000256" key="3">
    <source>
        <dbReference type="ARBA" id="ARBA00022701"/>
    </source>
</evidence>
<dbReference type="PANTHER" id="PTHR47971:SF8">
    <property type="entry name" value="KINESIN-LIKE PROTEIN"/>
    <property type="match status" value="1"/>
</dbReference>
<dbReference type="PRINTS" id="PR00380">
    <property type="entry name" value="KINESINHEAVY"/>
</dbReference>
<dbReference type="GO" id="GO:0005524">
    <property type="term" value="F:ATP binding"/>
    <property type="evidence" value="ECO:0007669"/>
    <property type="project" value="UniProtKB-UniRule"/>
</dbReference>
<evidence type="ECO:0000256" key="7">
    <source>
        <dbReference type="ARBA" id="ARBA00023175"/>
    </source>
</evidence>
<dbReference type="GO" id="GO:0007018">
    <property type="term" value="P:microtubule-based movement"/>
    <property type="evidence" value="ECO:0007669"/>
    <property type="project" value="InterPro"/>
</dbReference>
<feature type="domain" description="Kinesin motor" evidence="11">
    <location>
        <begin position="245"/>
        <end position="467"/>
    </location>
</feature>
<comment type="subcellular location">
    <subcellularLocation>
        <location evidence="1">Cytoplasm</location>
        <location evidence="1">Cytoskeleton</location>
    </subcellularLocation>
</comment>
<feature type="compositionally biased region" description="Basic and acidic residues" evidence="10">
    <location>
        <begin position="179"/>
        <end position="208"/>
    </location>
</feature>
<dbReference type="GO" id="GO:0005874">
    <property type="term" value="C:microtubule"/>
    <property type="evidence" value="ECO:0007669"/>
    <property type="project" value="UniProtKB-KW"/>
</dbReference>
<sequence>MDIRNIKIDTCVDIKRSDGRIHGAKVSAVNEISRTVTVEWFEKGETKGKEIDLDQLIGLNPNLIPSVVGLDAEDDETPPPPLPASTVIVDIDDKDRKKRRQTSNLTTISSNYASTSRNGKIPVPAAKDLVKMRPVAEESEIAIAEADDPSPVHINPNATAYYVTDRKASLAASKRKSHTVQEIEKLKKNRDERRAKQEEMRQQKHDLQSVEPGNPNWEFSQMIRDFRDKLEYQRLKISDNIEDHQICVCVRKRPLSSKDADKKEIDVITVPNRDRIIVHQPQTKVDLTKYLENQTFRFDYAFDENSTNEMVYKFSAQPLVKTIFEQGFATCFAYGQTGSGKTHTMGGDFNGKSQQVAKGIYAMTARDVFKLRDKQYRHANLQVSCSFFEIYSGKVFDLLNNKSKLRVLEDGKQQVQICGLQESVVKNENEVLELIQRGSEVRTAGQTSANSRSSRSHAIFQIILRKM</sequence>
<keyword evidence="3" id="KW-0493">Microtubule</keyword>
<keyword evidence="12" id="KW-1185">Reference proteome</keyword>
<dbReference type="Gene3D" id="3.40.850.10">
    <property type="entry name" value="Kinesin motor domain"/>
    <property type="match status" value="1"/>
</dbReference>
<dbReference type="GO" id="GO:0007019">
    <property type="term" value="P:microtubule depolymerization"/>
    <property type="evidence" value="ECO:0007669"/>
    <property type="project" value="TreeGrafter"/>
</dbReference>
<feature type="binding site" evidence="9">
    <location>
        <begin position="335"/>
        <end position="342"/>
    </location>
    <ligand>
        <name>ATP</name>
        <dbReference type="ChEBI" id="CHEBI:30616"/>
    </ligand>
</feature>
<keyword evidence="6" id="KW-0175">Coiled coil</keyword>
<evidence type="ECO:0000313" key="13">
    <source>
        <dbReference type="WBParaSite" id="nRc.2.0.1.t45606-RA"/>
    </source>
</evidence>
<evidence type="ECO:0000256" key="1">
    <source>
        <dbReference type="ARBA" id="ARBA00004245"/>
    </source>
</evidence>
<keyword evidence="8" id="KW-0206">Cytoskeleton</keyword>
<keyword evidence="7 9" id="KW-0505">Motor protein</keyword>
<comment type="similarity">
    <text evidence="9">Belongs to the TRAFAC class myosin-kinesin ATPase superfamily. Kinesin family.</text>
</comment>
<dbReference type="OMA" id="RISFFAY"/>
<dbReference type="InterPro" id="IPR036961">
    <property type="entry name" value="Kinesin_motor_dom_sf"/>
</dbReference>
<dbReference type="InterPro" id="IPR027417">
    <property type="entry name" value="P-loop_NTPase"/>
</dbReference>
<evidence type="ECO:0000256" key="5">
    <source>
        <dbReference type="ARBA" id="ARBA00022840"/>
    </source>
</evidence>
<dbReference type="PROSITE" id="PS50067">
    <property type="entry name" value="KINESIN_MOTOR_2"/>
    <property type="match status" value="1"/>
</dbReference>
<dbReference type="Pfam" id="PF00225">
    <property type="entry name" value="Kinesin"/>
    <property type="match status" value="1"/>
</dbReference>
<evidence type="ECO:0000256" key="9">
    <source>
        <dbReference type="PROSITE-ProRule" id="PRU00283"/>
    </source>
</evidence>
<protein>
    <submittedName>
        <fullName evidence="13">Kinesin motor domain-containing protein</fullName>
    </submittedName>
</protein>
<dbReference type="AlphaFoldDB" id="A0A915L4D1"/>
<accession>A0A915L4D1</accession>
<evidence type="ECO:0000256" key="4">
    <source>
        <dbReference type="ARBA" id="ARBA00022741"/>
    </source>
</evidence>
<evidence type="ECO:0000256" key="6">
    <source>
        <dbReference type="ARBA" id="ARBA00023054"/>
    </source>
</evidence>
<keyword evidence="4 9" id="KW-0547">Nucleotide-binding</keyword>
<evidence type="ECO:0000256" key="8">
    <source>
        <dbReference type="ARBA" id="ARBA00023212"/>
    </source>
</evidence>
<dbReference type="GO" id="GO:0003777">
    <property type="term" value="F:microtubule motor activity"/>
    <property type="evidence" value="ECO:0007669"/>
    <property type="project" value="InterPro"/>
</dbReference>
<feature type="region of interest" description="Disordered" evidence="10">
    <location>
        <begin position="172"/>
        <end position="214"/>
    </location>
</feature>
<evidence type="ECO:0000259" key="11">
    <source>
        <dbReference type="PROSITE" id="PS50067"/>
    </source>
</evidence>
<organism evidence="12 13">
    <name type="scientific">Romanomermis culicivorax</name>
    <name type="common">Nematode worm</name>
    <dbReference type="NCBI Taxonomy" id="13658"/>
    <lineage>
        <taxon>Eukaryota</taxon>
        <taxon>Metazoa</taxon>
        <taxon>Ecdysozoa</taxon>
        <taxon>Nematoda</taxon>
        <taxon>Enoplea</taxon>
        <taxon>Dorylaimia</taxon>
        <taxon>Mermithida</taxon>
        <taxon>Mermithoidea</taxon>
        <taxon>Mermithidae</taxon>
        <taxon>Romanomermis</taxon>
    </lineage>
</organism>
<dbReference type="InterPro" id="IPR001752">
    <property type="entry name" value="Kinesin_motor_dom"/>
</dbReference>
<reference evidence="13" key="1">
    <citation type="submission" date="2022-11" db="UniProtKB">
        <authorList>
            <consortium name="WormBaseParasite"/>
        </authorList>
    </citation>
    <scope>IDENTIFICATION</scope>
</reference>
<name>A0A915L4D1_ROMCU</name>